<comment type="caution">
    <text evidence="1">The sequence shown here is derived from an EMBL/GenBank/DDBJ whole genome shotgun (WGS) entry which is preliminary data.</text>
</comment>
<dbReference type="RefSeq" id="WP_413276035.1">
    <property type="nucleotide sequence ID" value="NZ_JBHFNT010000037.1"/>
</dbReference>
<sequence length="273" mass="31322">MNDPEEVQNPGSALGEAIGSELEKALNNFLKEIVEQEGYHFISKGVGTTKQGKQRKILVMYDRFGTEYKIDAVIANQAMQPIILFESKYLRYTKHNRDKGSWICNAHSALRRRYSSIRSSIAVLAGNWTRTSLAMMSSYDINVFMISFSLICELLNKHHIEFNWREKDRNVASQAWFKYQQLSLEEKTIIGEEMIAPIRNNLSESVLHILDNSITREVDKISMEIHSNLGEVKRYEFPNINEAISFLNMDDLTDAFLTTDSITLFEPPPNLSS</sequence>
<gene>
    <name evidence="1" type="ORF">ACE1CA_03505</name>
</gene>
<name>A0ABV4WES0_9CYAN</name>
<dbReference type="EMBL" id="JBHFNT010000037">
    <property type="protein sequence ID" value="MFB2833579.1"/>
    <property type="molecule type" value="Genomic_DNA"/>
</dbReference>
<evidence type="ECO:0000313" key="2">
    <source>
        <dbReference type="Proteomes" id="UP001576780"/>
    </source>
</evidence>
<accession>A0ABV4WES0</accession>
<proteinExistence type="predicted"/>
<reference evidence="1 2" key="1">
    <citation type="submission" date="2024-09" db="EMBL/GenBank/DDBJ databases">
        <title>Floridaenema gen nov. (Aerosakkonemataceae, Aerosakkonematales ord. nov., Cyanobacteria) from benthic tropical and subtropical fresh waters, with the description of four new species.</title>
        <authorList>
            <person name="Moretto J.A."/>
            <person name="Berthold D.E."/>
            <person name="Lefler F.W."/>
            <person name="Huang I.-S."/>
            <person name="Laughinghouse H. IV."/>
        </authorList>
    </citation>
    <scope>NUCLEOTIDE SEQUENCE [LARGE SCALE GENOMIC DNA]</scope>
    <source>
        <strain evidence="1 2">BLCC-F167</strain>
    </source>
</reference>
<keyword evidence="2" id="KW-1185">Reference proteome</keyword>
<dbReference type="Proteomes" id="UP001576780">
    <property type="component" value="Unassembled WGS sequence"/>
</dbReference>
<protein>
    <submittedName>
        <fullName evidence="1">Uncharacterized protein</fullName>
    </submittedName>
</protein>
<organism evidence="1 2">
    <name type="scientific">Floridaenema evergladense BLCC-F167</name>
    <dbReference type="NCBI Taxonomy" id="3153639"/>
    <lineage>
        <taxon>Bacteria</taxon>
        <taxon>Bacillati</taxon>
        <taxon>Cyanobacteriota</taxon>
        <taxon>Cyanophyceae</taxon>
        <taxon>Oscillatoriophycideae</taxon>
        <taxon>Aerosakkonematales</taxon>
        <taxon>Aerosakkonemataceae</taxon>
        <taxon>Floridanema</taxon>
        <taxon>Floridanema evergladense</taxon>
    </lineage>
</organism>
<evidence type="ECO:0000313" key="1">
    <source>
        <dbReference type="EMBL" id="MFB2833579.1"/>
    </source>
</evidence>